<evidence type="ECO:0000256" key="1">
    <source>
        <dbReference type="ARBA" id="ARBA00007495"/>
    </source>
</evidence>
<evidence type="ECO:0000313" key="6">
    <source>
        <dbReference type="EMBL" id="KAF9621190.1"/>
    </source>
</evidence>
<evidence type="ECO:0000256" key="3">
    <source>
        <dbReference type="ARBA" id="ARBA00023277"/>
    </source>
</evidence>
<keyword evidence="2" id="KW-0378">Hydrolase</keyword>
<dbReference type="PANTHER" id="PTHR31490:SF2">
    <property type="entry name" value="GLYCOSYL HYDROLASE FAMILY 10 PROTEIN"/>
    <property type="match status" value="1"/>
</dbReference>
<proteinExistence type="inferred from homology"/>
<sequence>MATNTIEFSYDILASPDKYIEKIRQIQAFKGNKDITEGIGLQSHFSSGPPNLPYMKASLDKLASTGLPIWLAEVDVAKHPNQPVEFHRMCLTDYDYKNTPVGDVVDKLIDEWKTRMVVATTDAEGYFETSLYLGRL</sequence>
<accession>A0A835M6M5</accession>
<dbReference type="InterPro" id="IPR044846">
    <property type="entry name" value="GH10"/>
</dbReference>
<reference evidence="6 7" key="1">
    <citation type="submission" date="2020-10" db="EMBL/GenBank/DDBJ databases">
        <title>The Coptis chinensis genome and diversification of protoberbering-type alkaloids.</title>
        <authorList>
            <person name="Wang B."/>
            <person name="Shu S."/>
            <person name="Song C."/>
            <person name="Liu Y."/>
        </authorList>
    </citation>
    <scope>NUCLEOTIDE SEQUENCE [LARGE SCALE GENOMIC DNA]</scope>
    <source>
        <strain evidence="6">HL-2020</strain>
        <tissue evidence="6">Leaf</tissue>
    </source>
</reference>
<keyword evidence="3" id="KW-0119">Carbohydrate metabolism</keyword>
<dbReference type="SUPFAM" id="SSF51445">
    <property type="entry name" value="(Trans)glycosidases"/>
    <property type="match status" value="1"/>
</dbReference>
<keyword evidence="4" id="KW-0624">Polysaccharide degradation</keyword>
<dbReference type="OrthoDB" id="3055998at2759"/>
<dbReference type="Proteomes" id="UP000631114">
    <property type="component" value="Unassembled WGS sequence"/>
</dbReference>
<evidence type="ECO:0000256" key="2">
    <source>
        <dbReference type="ARBA" id="ARBA00022801"/>
    </source>
</evidence>
<evidence type="ECO:0000259" key="5">
    <source>
        <dbReference type="PROSITE" id="PS51760"/>
    </source>
</evidence>
<keyword evidence="7" id="KW-1185">Reference proteome</keyword>
<comment type="similarity">
    <text evidence="1">Belongs to the glycosyl hydrolase 10 (cellulase F) family.</text>
</comment>
<feature type="domain" description="GH10" evidence="5">
    <location>
        <begin position="1"/>
        <end position="136"/>
    </location>
</feature>
<dbReference type="InterPro" id="IPR017853">
    <property type="entry name" value="GH"/>
</dbReference>
<dbReference type="GO" id="GO:0031176">
    <property type="term" value="F:endo-1,4-beta-xylanase activity"/>
    <property type="evidence" value="ECO:0007669"/>
    <property type="project" value="UniProtKB-ARBA"/>
</dbReference>
<dbReference type="Pfam" id="PF00331">
    <property type="entry name" value="Glyco_hydro_10"/>
    <property type="match status" value="1"/>
</dbReference>
<organism evidence="6 7">
    <name type="scientific">Coptis chinensis</name>
    <dbReference type="NCBI Taxonomy" id="261450"/>
    <lineage>
        <taxon>Eukaryota</taxon>
        <taxon>Viridiplantae</taxon>
        <taxon>Streptophyta</taxon>
        <taxon>Embryophyta</taxon>
        <taxon>Tracheophyta</taxon>
        <taxon>Spermatophyta</taxon>
        <taxon>Magnoliopsida</taxon>
        <taxon>Ranunculales</taxon>
        <taxon>Ranunculaceae</taxon>
        <taxon>Coptidoideae</taxon>
        <taxon>Coptis</taxon>
    </lineage>
</organism>
<dbReference type="InterPro" id="IPR001000">
    <property type="entry name" value="GH10_dom"/>
</dbReference>
<gene>
    <name evidence="6" type="ORF">IFM89_016684</name>
</gene>
<evidence type="ECO:0000313" key="7">
    <source>
        <dbReference type="Proteomes" id="UP000631114"/>
    </source>
</evidence>
<dbReference type="EMBL" id="JADFTS010000002">
    <property type="protein sequence ID" value="KAF9621190.1"/>
    <property type="molecule type" value="Genomic_DNA"/>
</dbReference>
<dbReference type="PROSITE" id="PS51760">
    <property type="entry name" value="GH10_2"/>
    <property type="match status" value="1"/>
</dbReference>
<name>A0A835M6M5_9MAGN</name>
<dbReference type="GO" id="GO:0000272">
    <property type="term" value="P:polysaccharide catabolic process"/>
    <property type="evidence" value="ECO:0007669"/>
    <property type="project" value="UniProtKB-KW"/>
</dbReference>
<protein>
    <recommendedName>
        <fullName evidence="5">GH10 domain-containing protein</fullName>
    </recommendedName>
</protein>
<comment type="caution">
    <text evidence="6">The sequence shown here is derived from an EMBL/GenBank/DDBJ whole genome shotgun (WGS) entry which is preliminary data.</text>
</comment>
<dbReference type="PANTHER" id="PTHR31490">
    <property type="entry name" value="GLYCOSYL HYDROLASE"/>
    <property type="match status" value="1"/>
</dbReference>
<evidence type="ECO:0000256" key="4">
    <source>
        <dbReference type="ARBA" id="ARBA00023326"/>
    </source>
</evidence>
<dbReference type="AlphaFoldDB" id="A0A835M6M5"/>
<dbReference type="Gene3D" id="3.20.20.80">
    <property type="entry name" value="Glycosidases"/>
    <property type="match status" value="1"/>
</dbReference>